<feature type="compositionally biased region" description="Low complexity" evidence="12">
    <location>
        <begin position="1064"/>
        <end position="1085"/>
    </location>
</feature>
<dbReference type="Pfam" id="PF00270">
    <property type="entry name" value="DEAD"/>
    <property type="match status" value="1"/>
</dbReference>
<feature type="domain" description="Helicase ATP-binding" evidence="13">
    <location>
        <begin position="546"/>
        <end position="725"/>
    </location>
</feature>
<proteinExistence type="inferred from homology"/>
<dbReference type="GO" id="GO:0043138">
    <property type="term" value="F:3'-5' DNA helicase activity"/>
    <property type="evidence" value="ECO:0007669"/>
    <property type="project" value="UniProtKB-EC"/>
</dbReference>
<dbReference type="PANTHER" id="PTHR13710:SF153">
    <property type="entry name" value="RECQ-LIKE DNA HELICASE BLM"/>
    <property type="match status" value="1"/>
</dbReference>
<sequence>MKNNLAEMQRWYEGWVQNGGDSRQIPASVKTGRFTPVSKELLDLRKPMDQSGGSSNSNGKKPLAPAPVSQQAAITSSQQTVAANSRPVHHAQPAYSLIDIDDDDDDFQDDWRSTRSRQPNRAAPQPPAALKSGPQMDVDDDVDFAIIDNDEEEALREMEMEMEMGGAHNSVQPRSKKSAPEPEVVDIPDDSLNVYDLDDWDDILIMDDDDDHGQPVVQQTLPPRVAAQASTVSSISNMATDTIDLVSDIDDDLLFADIEDTPRKPPVPPPQQSQPESGTKRSRVSGGSSVDLWSGQSRAKRVSTGNGVFSGESEYETAASADELELIDNATLLQMVDDATRESPHGSSIHNNQQTSSLSPTMARAQIQSSPMVAAPAVSISSDPNVSERLAYLAKEKARISDRICDLEFDDEIRNDNEISLLKQHRTDIMNEMKQLKSQGAVSLPVPVPVPVPVPGISSYNSSCNGGFGATNGYTSVTMSSAPVATSIASQRAYEPLAPSSSALIKPSDPEPNQQEITYPWTGDVYKALRQVFKMKEFRSRQLEAINATLSGKDVFVLMPTGGGKSLCFQLPAIVLKGNTRGVTIVVSPLLSLMQDQVEHLIAWGIPALSLSGTLTAERRSSVFRELEAAEPRLRLLYVTPEMLGKSGQAQAAIDKLYQRRQLARFVVDEAHCLSQWGHDFRPDYKHLGEYHRKYPDVPFMALTATANAKVRLDIVTHLHMEGCLTTTSSFNRPNLFYEIRPKTASTKDDIHALIAARHAGESGIIYCTSKKSCEMMAQDLRSRYGVSAEHYHAGLEKEDRIRVQRAWQRNELQVIVATVAFGMGIDKPDVRFVIHHSLPTSLEGYYQETGRAGRDGKPAVCVLFYSYRDKASLDFMIDRGDGDWELKERQRQQVRQVVQFCENVADCRRQLVLAYFGEQFDTDRCAGTCDNCRGRHDKQLEQADMTAEAGALVQSVQRVGQGGTKMTLLQLADIFKGSKARQLVSKGFDQLPAYNRGHTLTKSDAERVCHQLVLRQILEEYCESNAMGYVSSYVRVGRNGGRVLQGQLRVVLQLVRDKKGGRAAKAAKAAKAPKTAKVPKATGPSRTSMSTWLEAPAQPLKSRGRHGREQSSMASSDDGGDDFAGPGRAMPNVTVFTNNTSKHFRSATNAGAPSSSSIKPMSFRRQ</sequence>
<dbReference type="EMBL" id="MCFD01000012">
    <property type="protein sequence ID" value="ORX67581.1"/>
    <property type="molecule type" value="Genomic_DNA"/>
</dbReference>
<evidence type="ECO:0000256" key="11">
    <source>
        <dbReference type="ARBA" id="ARBA00034808"/>
    </source>
</evidence>
<dbReference type="PANTHER" id="PTHR13710">
    <property type="entry name" value="DNA HELICASE RECQ FAMILY MEMBER"/>
    <property type="match status" value="1"/>
</dbReference>
<reference evidence="15 16" key="1">
    <citation type="submission" date="2016-07" db="EMBL/GenBank/DDBJ databases">
        <title>Pervasive Adenine N6-methylation of Active Genes in Fungi.</title>
        <authorList>
            <consortium name="DOE Joint Genome Institute"/>
            <person name="Mondo S.J."/>
            <person name="Dannebaum R.O."/>
            <person name="Kuo R.C."/>
            <person name="Labutti K."/>
            <person name="Haridas S."/>
            <person name="Kuo A."/>
            <person name="Salamov A."/>
            <person name="Ahrendt S.R."/>
            <person name="Lipzen A."/>
            <person name="Sullivan W."/>
            <person name="Andreopoulos W.B."/>
            <person name="Clum A."/>
            <person name="Lindquist E."/>
            <person name="Daum C."/>
            <person name="Ramamoorthy G.K."/>
            <person name="Gryganskyi A."/>
            <person name="Culley D."/>
            <person name="Magnuson J.K."/>
            <person name="James T.Y."/>
            <person name="O'Malley M.A."/>
            <person name="Stajich J.E."/>
            <person name="Spatafora J.W."/>
            <person name="Visel A."/>
            <person name="Grigoriev I.V."/>
        </authorList>
    </citation>
    <scope>NUCLEOTIDE SEQUENCE [LARGE SCALE GENOMIC DNA]</scope>
    <source>
        <strain evidence="15 16">ATCC 12442</strain>
    </source>
</reference>
<dbReference type="AlphaFoldDB" id="A0A1Y1W227"/>
<evidence type="ECO:0000256" key="8">
    <source>
        <dbReference type="ARBA" id="ARBA00023235"/>
    </source>
</evidence>
<feature type="domain" description="Helicase C-terminal" evidence="14">
    <location>
        <begin position="750"/>
        <end position="906"/>
    </location>
</feature>
<name>A0A1Y1W227_9FUNG</name>
<dbReference type="FunFam" id="3.40.50.300:FF:000296">
    <property type="entry name" value="ATP-dependent DNA helicase RecQ"/>
    <property type="match status" value="1"/>
</dbReference>
<feature type="region of interest" description="Disordered" evidence="12">
    <location>
        <begin position="259"/>
        <end position="310"/>
    </location>
</feature>
<dbReference type="EC" id="5.6.2.4" evidence="11"/>
<dbReference type="GO" id="GO:0000724">
    <property type="term" value="P:double-strand break repair via homologous recombination"/>
    <property type="evidence" value="ECO:0007669"/>
    <property type="project" value="TreeGrafter"/>
</dbReference>
<dbReference type="Pfam" id="PF09382">
    <property type="entry name" value="RQC"/>
    <property type="match status" value="1"/>
</dbReference>
<keyword evidence="16" id="KW-1185">Reference proteome</keyword>
<protein>
    <recommendedName>
        <fullName evidence="11">DNA 3'-5' helicase</fullName>
        <ecNumber evidence="11">5.6.2.4</ecNumber>
    </recommendedName>
</protein>
<keyword evidence="7" id="KW-0238">DNA-binding</keyword>
<feature type="region of interest" description="Disordered" evidence="12">
    <location>
        <begin position="1063"/>
        <end position="1167"/>
    </location>
</feature>
<evidence type="ECO:0000256" key="3">
    <source>
        <dbReference type="ARBA" id="ARBA00022741"/>
    </source>
</evidence>
<dbReference type="GO" id="GO:0016787">
    <property type="term" value="F:hydrolase activity"/>
    <property type="evidence" value="ECO:0007669"/>
    <property type="project" value="UniProtKB-KW"/>
</dbReference>
<dbReference type="PROSITE" id="PS51192">
    <property type="entry name" value="HELICASE_ATP_BIND_1"/>
    <property type="match status" value="1"/>
</dbReference>
<dbReference type="SMART" id="SM00956">
    <property type="entry name" value="RQC"/>
    <property type="match status" value="1"/>
</dbReference>
<dbReference type="OrthoDB" id="10261556at2759"/>
<gene>
    <name evidence="15" type="ORF">DL89DRAFT_269373</name>
</gene>
<dbReference type="GO" id="GO:0005737">
    <property type="term" value="C:cytoplasm"/>
    <property type="evidence" value="ECO:0007669"/>
    <property type="project" value="TreeGrafter"/>
</dbReference>
<evidence type="ECO:0000256" key="5">
    <source>
        <dbReference type="ARBA" id="ARBA00022806"/>
    </source>
</evidence>
<dbReference type="Gene3D" id="1.10.10.10">
    <property type="entry name" value="Winged helix-like DNA-binding domain superfamily/Winged helix DNA-binding domain"/>
    <property type="match status" value="1"/>
</dbReference>
<dbReference type="GeneID" id="63804923"/>
<dbReference type="GO" id="GO:0006260">
    <property type="term" value="P:DNA replication"/>
    <property type="evidence" value="ECO:0007669"/>
    <property type="project" value="InterPro"/>
</dbReference>
<dbReference type="NCBIfam" id="TIGR00614">
    <property type="entry name" value="recQ_fam"/>
    <property type="match status" value="1"/>
</dbReference>
<dbReference type="PROSITE" id="PS00690">
    <property type="entry name" value="DEAH_ATP_HELICASE"/>
    <property type="match status" value="1"/>
</dbReference>
<comment type="caution">
    <text evidence="15">The sequence shown here is derived from an EMBL/GenBank/DDBJ whole genome shotgun (WGS) entry which is preliminary data.</text>
</comment>
<organism evidence="15 16">
    <name type="scientific">Linderina pennispora</name>
    <dbReference type="NCBI Taxonomy" id="61395"/>
    <lineage>
        <taxon>Eukaryota</taxon>
        <taxon>Fungi</taxon>
        <taxon>Fungi incertae sedis</taxon>
        <taxon>Zoopagomycota</taxon>
        <taxon>Kickxellomycotina</taxon>
        <taxon>Kickxellomycetes</taxon>
        <taxon>Kickxellales</taxon>
        <taxon>Kickxellaceae</taxon>
        <taxon>Linderina</taxon>
    </lineage>
</organism>
<keyword evidence="4" id="KW-0378">Hydrolase</keyword>
<dbReference type="Gene3D" id="3.40.50.300">
    <property type="entry name" value="P-loop containing nucleotide triphosphate hydrolases"/>
    <property type="match status" value="2"/>
</dbReference>
<feature type="compositionally biased region" description="Low complexity" evidence="12">
    <location>
        <begin position="68"/>
        <end position="83"/>
    </location>
</feature>
<dbReference type="InterPro" id="IPR001650">
    <property type="entry name" value="Helicase_C-like"/>
</dbReference>
<evidence type="ECO:0000259" key="13">
    <source>
        <dbReference type="PROSITE" id="PS51192"/>
    </source>
</evidence>
<evidence type="ECO:0000256" key="2">
    <source>
        <dbReference type="ARBA" id="ARBA00005446"/>
    </source>
</evidence>
<dbReference type="InterPro" id="IPR018982">
    <property type="entry name" value="RQC_domain"/>
</dbReference>
<keyword evidence="9" id="KW-0539">Nucleus</keyword>
<dbReference type="InterPro" id="IPR032284">
    <property type="entry name" value="RecQ_Zn-bd"/>
</dbReference>
<dbReference type="GO" id="GO:0005694">
    <property type="term" value="C:chromosome"/>
    <property type="evidence" value="ECO:0007669"/>
    <property type="project" value="TreeGrafter"/>
</dbReference>
<evidence type="ECO:0000256" key="9">
    <source>
        <dbReference type="ARBA" id="ARBA00023242"/>
    </source>
</evidence>
<dbReference type="PROSITE" id="PS51194">
    <property type="entry name" value="HELICASE_CTER"/>
    <property type="match status" value="1"/>
</dbReference>
<keyword evidence="8" id="KW-0413">Isomerase</keyword>
<evidence type="ECO:0000256" key="6">
    <source>
        <dbReference type="ARBA" id="ARBA00022840"/>
    </source>
</evidence>
<dbReference type="InterPro" id="IPR011545">
    <property type="entry name" value="DEAD/DEAH_box_helicase_dom"/>
</dbReference>
<evidence type="ECO:0000259" key="14">
    <source>
        <dbReference type="PROSITE" id="PS51194"/>
    </source>
</evidence>
<keyword evidence="5 15" id="KW-0347">Helicase</keyword>
<dbReference type="RefSeq" id="XP_040741468.1">
    <property type="nucleotide sequence ID" value="XM_040888275.1"/>
</dbReference>
<feature type="region of interest" description="Disordered" evidence="12">
    <location>
        <begin position="16"/>
        <end position="137"/>
    </location>
</feature>
<keyword evidence="3" id="KW-0547">Nucleotide-binding</keyword>
<dbReference type="InterPro" id="IPR014001">
    <property type="entry name" value="Helicase_ATP-bd"/>
</dbReference>
<comment type="catalytic activity">
    <reaction evidence="10">
        <text>Couples ATP hydrolysis with the unwinding of duplex DNA by translocating in the 3'-5' direction.</text>
        <dbReference type="EC" id="5.6.2.4"/>
    </reaction>
</comment>
<dbReference type="Pfam" id="PF00271">
    <property type="entry name" value="Helicase_C"/>
    <property type="match status" value="1"/>
</dbReference>
<dbReference type="SMART" id="SM00490">
    <property type="entry name" value="HELICc"/>
    <property type="match status" value="1"/>
</dbReference>
<dbReference type="GO" id="GO:0005634">
    <property type="term" value="C:nucleus"/>
    <property type="evidence" value="ECO:0007669"/>
    <property type="project" value="UniProtKB-SubCell"/>
</dbReference>
<keyword evidence="6" id="KW-0067">ATP-binding</keyword>
<feature type="compositionally biased region" description="Polar residues" evidence="12">
    <location>
        <begin position="345"/>
        <end position="359"/>
    </location>
</feature>
<dbReference type="Pfam" id="PF16124">
    <property type="entry name" value="RecQ_Zn_bind"/>
    <property type="match status" value="1"/>
</dbReference>
<dbReference type="InterPro" id="IPR036388">
    <property type="entry name" value="WH-like_DNA-bd_sf"/>
</dbReference>
<dbReference type="Proteomes" id="UP000193922">
    <property type="component" value="Unassembled WGS sequence"/>
</dbReference>
<evidence type="ECO:0000313" key="16">
    <source>
        <dbReference type="Proteomes" id="UP000193922"/>
    </source>
</evidence>
<comment type="similarity">
    <text evidence="2">Belongs to the helicase family. RecQ subfamily.</text>
</comment>
<evidence type="ECO:0000256" key="4">
    <source>
        <dbReference type="ARBA" id="ARBA00022801"/>
    </source>
</evidence>
<dbReference type="GO" id="GO:0003677">
    <property type="term" value="F:DNA binding"/>
    <property type="evidence" value="ECO:0007669"/>
    <property type="project" value="UniProtKB-KW"/>
</dbReference>
<evidence type="ECO:0000256" key="7">
    <source>
        <dbReference type="ARBA" id="ARBA00023125"/>
    </source>
</evidence>
<feature type="region of interest" description="Disordered" evidence="12">
    <location>
        <begin position="163"/>
        <end position="189"/>
    </location>
</feature>
<feature type="compositionally biased region" description="Acidic residues" evidence="12">
    <location>
        <begin position="99"/>
        <end position="108"/>
    </location>
</feature>
<evidence type="ECO:0000313" key="15">
    <source>
        <dbReference type="EMBL" id="ORX67581.1"/>
    </source>
</evidence>
<dbReference type="CDD" id="cd18794">
    <property type="entry name" value="SF2_C_RecQ"/>
    <property type="match status" value="1"/>
</dbReference>
<dbReference type="SMART" id="SM00487">
    <property type="entry name" value="DEXDc"/>
    <property type="match status" value="1"/>
</dbReference>
<dbReference type="FunFam" id="3.40.50.300:FF:001975">
    <property type="entry name" value="ATP-dependent DNA helicase"/>
    <property type="match status" value="1"/>
</dbReference>
<evidence type="ECO:0000256" key="10">
    <source>
        <dbReference type="ARBA" id="ARBA00034617"/>
    </source>
</evidence>
<dbReference type="STRING" id="61395.A0A1Y1W227"/>
<feature type="compositionally biased region" description="Low complexity" evidence="12">
    <location>
        <begin position="1112"/>
        <end position="1130"/>
    </location>
</feature>
<dbReference type="InterPro" id="IPR002464">
    <property type="entry name" value="DNA/RNA_helicase_DEAH_CS"/>
</dbReference>
<feature type="region of interest" description="Disordered" evidence="12">
    <location>
        <begin position="340"/>
        <end position="359"/>
    </location>
</feature>
<evidence type="ECO:0000256" key="12">
    <source>
        <dbReference type="SAM" id="MobiDB-lite"/>
    </source>
</evidence>
<feature type="compositionally biased region" description="Polar residues" evidence="12">
    <location>
        <begin position="1135"/>
        <end position="1160"/>
    </location>
</feature>
<dbReference type="InterPro" id="IPR004589">
    <property type="entry name" value="DNA_helicase_ATP-dep_RecQ"/>
</dbReference>
<dbReference type="SUPFAM" id="SSF52540">
    <property type="entry name" value="P-loop containing nucleoside triphosphate hydrolases"/>
    <property type="match status" value="2"/>
</dbReference>
<comment type="subcellular location">
    <subcellularLocation>
        <location evidence="1">Nucleus</location>
    </subcellularLocation>
</comment>
<accession>A0A1Y1W227</accession>
<evidence type="ECO:0000256" key="1">
    <source>
        <dbReference type="ARBA" id="ARBA00004123"/>
    </source>
</evidence>
<dbReference type="CDD" id="cd17920">
    <property type="entry name" value="DEXHc_RecQ"/>
    <property type="match status" value="1"/>
</dbReference>
<dbReference type="InterPro" id="IPR027417">
    <property type="entry name" value="P-loop_NTPase"/>
</dbReference>
<dbReference type="GO" id="GO:0009378">
    <property type="term" value="F:four-way junction helicase activity"/>
    <property type="evidence" value="ECO:0007669"/>
    <property type="project" value="TreeGrafter"/>
</dbReference>
<dbReference type="GO" id="GO:0005524">
    <property type="term" value="F:ATP binding"/>
    <property type="evidence" value="ECO:0007669"/>
    <property type="project" value="UniProtKB-KW"/>
</dbReference>